<comment type="caution">
    <text evidence="3">The sequence shown here is derived from an EMBL/GenBank/DDBJ whole genome shotgun (WGS) entry which is preliminary data.</text>
</comment>
<sequence length="1435" mass="158977">MITNIDGERMHDMGKYIRYSMMFVVIISLLGVTSYSNGSVMEEVYAESSSPVVNLVKNGGFEARSGMNGCPLDWRCTPKSGSFVYEYDTTDKQEGTNSFKIASIEEKSRLIFDTRVDINEAIRGKKLQFTAKLKTEAITNRVFARIQYYDFASKAISSIPMIELFSLKQDNDWTQVEQEFEVPTVPEAVFLRIEFLFETGTGTVWLDDFTMQPLVSIDSMDFIEANPIVLDVGAKRSLVDEIIFQPALTAGTSLPRLQWQSSHADVATLDEAGEVTAQQAGLTIATVEVANGSSLRASIPIFVGDSSEMIAVTEDNTPYDVVQSATVQGQLPVAESDPAKNLTGVLAKQPYYGQVQIDNTTKEWSYTANDDFVGSDYFYIFVTDDEDGMGVSRINMNVMKANSAPIVTEKLYMMDKPAPGDAATITGTIIVSDPDGDSLQYTVVEQPQEGQLSLTANGKWSYELQNRAFTGVDPFVVKVSDGIHQVNTTVNLYIAPTATEIIAELKVKNPQQQHPRLLATAADFDRMKGLLQTDPLFQSWFEQVKKATDQLLTQPIVPYKKPDGLRLDTTASNYLVQLAFMYQITGEEKYAARAWDELENVSSTNYPDWSHQHFLDTAMTSFGVSIAYDWLYDYLDDDQKSTVRTAIVTKALKEAEKVYKAGNGWAIDVYNWNFVSNAGMIAGALAVADDGGAATEALAGSILNYSFKSLQYGLRQYAPDGSAIEGPAYWEYGTRYLVYLLHSLETTFGHDFGFSTYEGLFETPNYPIYIAGNTGTFNYSDNEDSFISGQLLLWFAKQQQQPGFAWYHQYSNKKMNKIGVYDLLWYDPELYEGGQPEQKDYEFTRQPLVTMRSNWEDPYGTFVGFKGGVNGAPHGDLDIGTFVLDALGVRWAVDLGKEDYNLPGFWDRNEASARWTYYRKRPDGHNTLVINPTENPKKTQQIWNAYAPIVARQLNKTSDNNAFAITDMSAAYAPHGVHATRGVALINERREFVVRDEVKLKKASELYWFMHTAAEIDIVNNGQTAILTDGDKRLVAKLVNSSAAQFTVMDAAPMTGTLNPNGQTANHLVKKLAVVLQADVNVTDVSIAVQMTPLLPGEALPANNSYTLASTPLAEWGEVEGTTSAKLSDIKMNGQSIADFSPEQYTYVQSVAYGDALPVISADTLHPEHTVTVTNISSNVVQIDVVDEQQQVADNRYFVQFVIEEEISGTPNTTAPTLGLPTDATKIPVTYVTASGHDGNVPENTIDNKLETRWSDEGNSWIMFELDKPYVIQQLSAIWFKGLERISEIKIEVSANGYIWDRVYEGKTSGQTADYKTYPLRAVEGKFVRIKLSGNTINAWNSLIEAAIFGEEPAPVTPTTPPTYIPPVVSGENTITSVTLRDEQTLLALDPVFASDVTVYSATTQAEQVELNARTAADDATVQIAVTAISRLLEQ</sequence>
<dbReference type="PROSITE" id="PS50022">
    <property type="entry name" value="FA58C_3"/>
    <property type="match status" value="1"/>
</dbReference>
<evidence type="ECO:0000256" key="1">
    <source>
        <dbReference type="ARBA" id="ARBA00004196"/>
    </source>
</evidence>
<dbReference type="InterPro" id="IPR008979">
    <property type="entry name" value="Galactose-bd-like_sf"/>
</dbReference>
<evidence type="ECO:0000313" key="3">
    <source>
        <dbReference type="EMBL" id="MFD2117555.1"/>
    </source>
</evidence>
<comment type="subcellular location">
    <subcellularLocation>
        <location evidence="1">Cell envelope</location>
    </subcellularLocation>
</comment>
<evidence type="ECO:0000313" key="4">
    <source>
        <dbReference type="Proteomes" id="UP001597362"/>
    </source>
</evidence>
<protein>
    <submittedName>
        <fullName evidence="3">Ig-like domain-containing protein</fullName>
    </submittedName>
</protein>
<dbReference type="Gene3D" id="2.70.98.70">
    <property type="match status" value="1"/>
</dbReference>
<dbReference type="Proteomes" id="UP001597362">
    <property type="component" value="Unassembled WGS sequence"/>
</dbReference>
<dbReference type="Pfam" id="PF07940">
    <property type="entry name" value="Hepar_II_III_C"/>
    <property type="match status" value="1"/>
</dbReference>
<dbReference type="EMBL" id="JBHUHO010000041">
    <property type="protein sequence ID" value="MFD2117555.1"/>
    <property type="molecule type" value="Genomic_DNA"/>
</dbReference>
<feature type="domain" description="F5/8 type C" evidence="2">
    <location>
        <begin position="1213"/>
        <end position="1351"/>
    </location>
</feature>
<dbReference type="SUPFAM" id="SSF49373">
    <property type="entry name" value="Invasin/intimin cell-adhesion fragments"/>
    <property type="match status" value="1"/>
</dbReference>
<dbReference type="RefSeq" id="WP_377774806.1">
    <property type="nucleotide sequence ID" value="NZ_JBHUHO010000041.1"/>
</dbReference>
<dbReference type="NCBIfam" id="TIGR01965">
    <property type="entry name" value="VCBS_repeat"/>
    <property type="match status" value="1"/>
</dbReference>
<organism evidence="3 4">
    <name type="scientific">Paenibacillus yanchengensis</name>
    <dbReference type="NCBI Taxonomy" id="2035833"/>
    <lineage>
        <taxon>Bacteria</taxon>
        <taxon>Bacillati</taxon>
        <taxon>Bacillota</taxon>
        <taxon>Bacilli</taxon>
        <taxon>Bacillales</taxon>
        <taxon>Paenibacillaceae</taxon>
        <taxon>Paenibacillus</taxon>
    </lineage>
</organism>
<reference evidence="4" key="1">
    <citation type="journal article" date="2019" name="Int. J. Syst. Evol. Microbiol.">
        <title>The Global Catalogue of Microorganisms (GCM) 10K type strain sequencing project: providing services to taxonomists for standard genome sequencing and annotation.</title>
        <authorList>
            <consortium name="The Broad Institute Genomics Platform"/>
            <consortium name="The Broad Institute Genome Sequencing Center for Infectious Disease"/>
            <person name="Wu L."/>
            <person name="Ma J."/>
        </authorList>
    </citation>
    <scope>NUCLEOTIDE SEQUENCE [LARGE SCALE GENOMIC DNA]</scope>
    <source>
        <strain evidence="4">GH52</strain>
    </source>
</reference>
<dbReference type="SUPFAM" id="SSF48230">
    <property type="entry name" value="Chondroitin AC/alginate lyase"/>
    <property type="match status" value="1"/>
</dbReference>
<proteinExistence type="predicted"/>
<dbReference type="Gene3D" id="2.60.40.1080">
    <property type="match status" value="1"/>
</dbReference>
<keyword evidence="4" id="KW-1185">Reference proteome</keyword>
<dbReference type="PANTHER" id="PTHR38045">
    <property type="entry name" value="CHROMOSOME 1, WHOLE GENOME SHOTGUN SEQUENCE"/>
    <property type="match status" value="1"/>
</dbReference>
<name>A0ABW4YPE2_9BACL</name>
<dbReference type="InterPro" id="IPR008929">
    <property type="entry name" value="Chondroitin_lyas"/>
</dbReference>
<dbReference type="PANTHER" id="PTHR38045:SF1">
    <property type="entry name" value="HEPARINASE II_III-LIKE PROTEIN"/>
    <property type="match status" value="1"/>
</dbReference>
<dbReference type="Pfam" id="PF00754">
    <property type="entry name" value="F5_F8_type_C"/>
    <property type="match status" value="1"/>
</dbReference>
<dbReference type="Gene3D" id="1.50.10.100">
    <property type="entry name" value="Chondroitin AC/alginate lyase"/>
    <property type="match status" value="1"/>
</dbReference>
<accession>A0ABW4YPE2</accession>
<dbReference type="InterPro" id="IPR008964">
    <property type="entry name" value="Invasin/intimin_cell_adhesion"/>
</dbReference>
<dbReference type="Gene3D" id="2.60.120.260">
    <property type="entry name" value="Galactose-binding domain-like"/>
    <property type="match status" value="2"/>
</dbReference>
<dbReference type="InterPro" id="IPR012480">
    <property type="entry name" value="Hepar_II_III_C"/>
</dbReference>
<gene>
    <name evidence="3" type="ORF">ACFSJH_17630</name>
</gene>
<dbReference type="SUPFAM" id="SSF49785">
    <property type="entry name" value="Galactose-binding domain-like"/>
    <property type="match status" value="1"/>
</dbReference>
<evidence type="ECO:0000259" key="2">
    <source>
        <dbReference type="PROSITE" id="PS50022"/>
    </source>
</evidence>
<dbReference type="InterPro" id="IPR000421">
    <property type="entry name" value="FA58C"/>
</dbReference>
<dbReference type="InterPro" id="IPR010221">
    <property type="entry name" value="VCBS_dom"/>
</dbReference>
<dbReference type="Pfam" id="PF17963">
    <property type="entry name" value="Big_9"/>
    <property type="match status" value="2"/>
</dbReference>